<feature type="region of interest" description="Disordered" evidence="1">
    <location>
        <begin position="227"/>
        <end position="352"/>
    </location>
</feature>
<protein>
    <submittedName>
        <fullName evidence="2">Uncharacterized protein</fullName>
    </submittedName>
</protein>
<dbReference type="InterPro" id="IPR000048">
    <property type="entry name" value="IQ_motif_EF-hand-BS"/>
</dbReference>
<dbReference type="OMA" id="CWASCCG"/>
<organism evidence="2 3">
    <name type="scientific">Chlamydomonas reinhardtii</name>
    <name type="common">Chlamydomonas smithii</name>
    <dbReference type="NCBI Taxonomy" id="3055"/>
    <lineage>
        <taxon>Eukaryota</taxon>
        <taxon>Viridiplantae</taxon>
        <taxon>Chlorophyta</taxon>
        <taxon>core chlorophytes</taxon>
        <taxon>Chlorophyceae</taxon>
        <taxon>CS clade</taxon>
        <taxon>Chlamydomonadales</taxon>
        <taxon>Chlamydomonadaceae</taxon>
        <taxon>Chlamydomonas</taxon>
    </lineage>
</organism>
<feature type="region of interest" description="Disordered" evidence="1">
    <location>
        <begin position="471"/>
        <end position="516"/>
    </location>
</feature>
<dbReference type="OrthoDB" id="551030at2759"/>
<feature type="compositionally biased region" description="Gly residues" evidence="1">
    <location>
        <begin position="234"/>
        <end position="249"/>
    </location>
</feature>
<feature type="compositionally biased region" description="Low complexity" evidence="1">
    <location>
        <begin position="433"/>
        <end position="444"/>
    </location>
</feature>
<dbReference type="InParanoid" id="A0A2K3E4R6"/>
<feature type="compositionally biased region" description="Basic and acidic residues" evidence="1">
    <location>
        <begin position="260"/>
        <end position="270"/>
    </location>
</feature>
<dbReference type="SMART" id="SM00015">
    <property type="entry name" value="IQ"/>
    <property type="match status" value="4"/>
</dbReference>
<feature type="compositionally biased region" description="Low complexity" evidence="1">
    <location>
        <begin position="582"/>
        <end position="602"/>
    </location>
</feature>
<evidence type="ECO:0000256" key="1">
    <source>
        <dbReference type="SAM" id="MobiDB-lite"/>
    </source>
</evidence>
<keyword evidence="3" id="KW-1185">Reference proteome</keyword>
<feature type="compositionally biased region" description="Gly residues" evidence="1">
    <location>
        <begin position="168"/>
        <end position="180"/>
    </location>
</feature>
<feature type="compositionally biased region" description="Gly residues" evidence="1">
    <location>
        <begin position="340"/>
        <end position="352"/>
    </location>
</feature>
<dbReference type="Gene3D" id="1.20.5.190">
    <property type="match status" value="2"/>
</dbReference>
<dbReference type="GeneID" id="66051886"/>
<feature type="compositionally biased region" description="Pro residues" evidence="1">
    <location>
        <begin position="644"/>
        <end position="653"/>
    </location>
</feature>
<feature type="compositionally biased region" description="Gly residues" evidence="1">
    <location>
        <begin position="290"/>
        <end position="313"/>
    </location>
</feature>
<feature type="region of interest" description="Disordered" evidence="1">
    <location>
        <begin position="582"/>
        <end position="674"/>
    </location>
</feature>
<feature type="region of interest" description="Disordered" evidence="1">
    <location>
        <begin position="160"/>
        <end position="180"/>
    </location>
</feature>
<dbReference type="AlphaFoldDB" id="A0A2K3E4R6"/>
<dbReference type="RefSeq" id="XP_042928007.1">
    <property type="nucleotide sequence ID" value="XM_043058093.1"/>
</dbReference>
<name>A0A2K3E4R6_CHLRE</name>
<dbReference type="EMBL" id="CM008962">
    <property type="protein sequence ID" value="PNW87766.1"/>
    <property type="molecule type" value="Genomic_DNA"/>
</dbReference>
<dbReference type="KEGG" id="cre:CHLRE_01g001450v5"/>
<feature type="region of interest" description="Disordered" evidence="1">
    <location>
        <begin position="419"/>
        <end position="456"/>
    </location>
</feature>
<dbReference type="Gramene" id="PNW87766">
    <property type="protein sequence ID" value="PNW87766"/>
    <property type="gene ID" value="CHLRE_01g001450v5"/>
</dbReference>
<dbReference type="Proteomes" id="UP000006906">
    <property type="component" value="Chromosome 1"/>
</dbReference>
<evidence type="ECO:0000313" key="2">
    <source>
        <dbReference type="EMBL" id="PNW87766.1"/>
    </source>
</evidence>
<reference evidence="2 3" key="1">
    <citation type="journal article" date="2007" name="Science">
        <title>The Chlamydomonas genome reveals the evolution of key animal and plant functions.</title>
        <authorList>
            <person name="Merchant S.S."/>
            <person name="Prochnik S.E."/>
            <person name="Vallon O."/>
            <person name="Harris E.H."/>
            <person name="Karpowicz S.J."/>
            <person name="Witman G.B."/>
            <person name="Terry A."/>
            <person name="Salamov A."/>
            <person name="Fritz-Laylin L.K."/>
            <person name="Marechal-Drouard L."/>
            <person name="Marshall W.F."/>
            <person name="Qu L.H."/>
            <person name="Nelson D.R."/>
            <person name="Sanderfoot A.A."/>
            <person name="Spalding M.H."/>
            <person name="Kapitonov V.V."/>
            <person name="Ren Q."/>
            <person name="Ferris P."/>
            <person name="Lindquist E."/>
            <person name="Shapiro H."/>
            <person name="Lucas S.M."/>
            <person name="Grimwood J."/>
            <person name="Schmutz J."/>
            <person name="Cardol P."/>
            <person name="Cerutti H."/>
            <person name="Chanfreau G."/>
            <person name="Chen C.L."/>
            <person name="Cognat V."/>
            <person name="Croft M.T."/>
            <person name="Dent R."/>
            <person name="Dutcher S."/>
            <person name="Fernandez E."/>
            <person name="Fukuzawa H."/>
            <person name="Gonzalez-Ballester D."/>
            <person name="Gonzalez-Halphen D."/>
            <person name="Hallmann A."/>
            <person name="Hanikenne M."/>
            <person name="Hippler M."/>
            <person name="Inwood W."/>
            <person name="Jabbari K."/>
            <person name="Kalanon M."/>
            <person name="Kuras R."/>
            <person name="Lefebvre P.A."/>
            <person name="Lemaire S.D."/>
            <person name="Lobanov A.V."/>
            <person name="Lohr M."/>
            <person name="Manuell A."/>
            <person name="Meier I."/>
            <person name="Mets L."/>
            <person name="Mittag M."/>
            <person name="Mittelmeier T."/>
            <person name="Moroney J.V."/>
            <person name="Moseley J."/>
            <person name="Napoli C."/>
            <person name="Nedelcu A.M."/>
            <person name="Niyogi K."/>
            <person name="Novoselov S.V."/>
            <person name="Paulsen I.T."/>
            <person name="Pazour G."/>
            <person name="Purton S."/>
            <person name="Ral J.P."/>
            <person name="Riano-Pachon D.M."/>
            <person name="Riekhof W."/>
            <person name="Rymarquis L."/>
            <person name="Schroda M."/>
            <person name="Stern D."/>
            <person name="Umen J."/>
            <person name="Willows R."/>
            <person name="Wilson N."/>
            <person name="Zimmer S.L."/>
            <person name="Allmer J."/>
            <person name="Balk J."/>
            <person name="Bisova K."/>
            <person name="Chen C.J."/>
            <person name="Elias M."/>
            <person name="Gendler K."/>
            <person name="Hauser C."/>
            <person name="Lamb M.R."/>
            <person name="Ledford H."/>
            <person name="Long J.C."/>
            <person name="Minagawa J."/>
            <person name="Page M.D."/>
            <person name="Pan J."/>
            <person name="Pootakham W."/>
            <person name="Roje S."/>
            <person name="Rose A."/>
            <person name="Stahlberg E."/>
            <person name="Terauchi A.M."/>
            <person name="Yang P."/>
            <person name="Ball S."/>
            <person name="Bowler C."/>
            <person name="Dieckmann C.L."/>
            <person name="Gladyshev V.N."/>
            <person name="Green P."/>
            <person name="Jorgensen R."/>
            <person name="Mayfield S."/>
            <person name="Mueller-Roeber B."/>
            <person name="Rajamani S."/>
            <person name="Sayre R.T."/>
            <person name="Brokstein P."/>
            <person name="Dubchak I."/>
            <person name="Goodstein D."/>
            <person name="Hornick L."/>
            <person name="Huang Y.W."/>
            <person name="Jhaveri J."/>
            <person name="Luo Y."/>
            <person name="Martinez D."/>
            <person name="Ngau W.C."/>
            <person name="Otillar B."/>
            <person name="Poliakov A."/>
            <person name="Porter A."/>
            <person name="Szajkowski L."/>
            <person name="Werner G."/>
            <person name="Zhou K."/>
            <person name="Grigoriev I.V."/>
            <person name="Rokhsar D.S."/>
            <person name="Grossman A.R."/>
        </authorList>
    </citation>
    <scope>NUCLEOTIDE SEQUENCE [LARGE SCALE GENOMIC DNA]</scope>
    <source>
        <strain evidence="3">CC-503</strain>
    </source>
</reference>
<gene>
    <name evidence="2" type="ORF">CHLRE_01g001450v5</name>
</gene>
<proteinExistence type="predicted"/>
<dbReference type="STRING" id="3055.A0A2K3E4R6"/>
<evidence type="ECO:0000313" key="3">
    <source>
        <dbReference type="Proteomes" id="UP000006906"/>
    </source>
</evidence>
<feature type="compositionally biased region" description="Low complexity" evidence="1">
    <location>
        <begin position="471"/>
        <end position="503"/>
    </location>
</feature>
<sequence>MTVKYRRLRIVKHRKGQIHDEDVARWRLEVPEQAAVALAQQVGYGQAVLPPTAHPPLLSPQPAHNALDYANLLPPDVRHAVFRHCEMMARHQRLLLEGQERLKYVQAQIREMKARLPPPPPPRPVAGMNRTAKGPDVPPHQVRSPSCWASCCGLAPLPPPPLPPTEAGGPGGGPGGGGGPLAPVALELPPPDYFAQAALATALAQSRRQTLEAQAEQEDYQHALSAGGASLASSGGGVRPFTSSGGGGAVLTTAAMGRSGRRDATGHDPSDNLVAAGDLPGQMDRRRGSSAGGGGGGSGVADGVAGGPLGGGRPAMAPLQGRAPGTPQSLLRPLASYGAPGAGAGPGAGGGSAPRKVLLPAMRASQAGAAAAAAAAAGGPGGGGTAAADPAASAASSYDLSRYQDPESLRKITAIQAAQRGRVARKRVAGMRAPTAAAAPQSRAAPPPASSYDLSRYQDPATLKKITTIQAAQRGRAARKQVAGMRSQQQPQQQPVAVAGPGPSAHPFDLPPLSQSRAMAPLPPGLPGRAKLAAPPVDVTPQPLKEEQAAAARLAAAQAAAADDEMALLEASLAAGVVEVAAPGPGRGPSLATAAAGAPRQQAPRDHDLSRYQDPESLRKITAIQAAQRGRVVRKQVAEMRSAAPPPPPPPAAAPQSRAAPPPASSYDLSRYQDPATLKKITTIQAAQRGRVARKQVAGMKGAK</sequence>
<feature type="compositionally biased region" description="Basic and acidic residues" evidence="1">
    <location>
        <begin position="603"/>
        <end position="619"/>
    </location>
</feature>
<dbReference type="PROSITE" id="PS50096">
    <property type="entry name" value="IQ"/>
    <property type="match status" value="4"/>
</dbReference>
<accession>A0A2K3E4R6</accession>